<dbReference type="EMBL" id="LN853016">
    <property type="protein sequence ID" value="CRY94769.1"/>
    <property type="molecule type" value="Genomic_DNA"/>
</dbReference>
<evidence type="ECO:0000313" key="1">
    <source>
        <dbReference type="EMBL" id="CRY94769.1"/>
    </source>
</evidence>
<reference evidence="1" key="1">
    <citation type="submission" date="2015-06" db="EMBL/GenBank/DDBJ databases">
        <authorList>
            <person name="Joergensen T."/>
        </authorList>
    </citation>
    <scope>NUCLEOTIDE SEQUENCE</scope>
    <source>
        <strain evidence="1">RGRH0350</strain>
    </source>
</reference>
<proteinExistence type="predicted"/>
<name>A0A0H5Q026_9ZZZZ</name>
<reference evidence="1" key="2">
    <citation type="submission" date="2015-07" db="EMBL/GenBank/DDBJ databases">
        <title>Plasmids, circular viruses and viroids from rat gut.</title>
        <authorList>
            <person name="Jorgensen T.J."/>
            <person name="Hansen M.A."/>
            <person name="Xu Z."/>
            <person name="Tabak M.A."/>
            <person name="Sorensen S.J."/>
            <person name="Hansen L.H."/>
        </authorList>
    </citation>
    <scope>NUCLEOTIDE SEQUENCE</scope>
    <source>
        <strain evidence="1">RGRH0350</strain>
    </source>
</reference>
<protein>
    <submittedName>
        <fullName evidence="1">Uncharacterized protein</fullName>
    </submittedName>
</protein>
<accession>A0A0H5Q026</accession>
<organism evidence="1">
    <name type="scientific">uncultured prokaryote</name>
    <dbReference type="NCBI Taxonomy" id="198431"/>
    <lineage>
        <taxon>unclassified sequences</taxon>
        <taxon>environmental samples</taxon>
    </lineage>
</organism>
<dbReference type="AlphaFoldDB" id="A0A0H5Q026"/>
<sequence>MGMPSHLGLDDFPDDVADEFPSDVKLALFRRARAGAALRLYRRRGWNDHAVRFQYDRAAAELAIALDRWEHRETNPTLF</sequence>